<sequence>MIIIQYIYVFLYVSGKSMFTYSNVIGSLNFDSIKCSPNDLLCVENKTTHDSPSVKFSGSFIYMLWSQYNYNENKINNSRINYANYKIRNQEDPKVDDYARKSKSKVSIKNLKKKVKRSLELVEEHAPEGTYRPQFNEDEALSHTSPDLSMKHSMPSIPTIPTTPSISQPVTMSLVESKITNTEGTNQMTTTTSNVELIETTTEDYSDMGEPNCDYDPIKFVLKCALNLITSIFGLSDTCCKPIF</sequence>
<keyword evidence="2" id="KW-1185">Reference proteome</keyword>
<feature type="region of interest" description="Disordered" evidence="1">
    <location>
        <begin position="134"/>
        <end position="153"/>
    </location>
</feature>
<evidence type="ECO:0000313" key="2">
    <source>
        <dbReference type="Proteomes" id="UP000694846"/>
    </source>
</evidence>
<organism evidence="2 3">
    <name type="scientific">Sipha flava</name>
    <name type="common">yellow sugarcane aphid</name>
    <dbReference type="NCBI Taxonomy" id="143950"/>
    <lineage>
        <taxon>Eukaryota</taxon>
        <taxon>Metazoa</taxon>
        <taxon>Ecdysozoa</taxon>
        <taxon>Arthropoda</taxon>
        <taxon>Hexapoda</taxon>
        <taxon>Insecta</taxon>
        <taxon>Pterygota</taxon>
        <taxon>Neoptera</taxon>
        <taxon>Paraneoptera</taxon>
        <taxon>Hemiptera</taxon>
        <taxon>Sternorrhyncha</taxon>
        <taxon>Aphidomorpha</taxon>
        <taxon>Aphidoidea</taxon>
        <taxon>Aphididae</taxon>
        <taxon>Sipha</taxon>
    </lineage>
</organism>
<proteinExistence type="predicted"/>
<reference evidence="3" key="1">
    <citation type="submission" date="2025-08" db="UniProtKB">
        <authorList>
            <consortium name="RefSeq"/>
        </authorList>
    </citation>
    <scope>IDENTIFICATION</scope>
    <source>
        <tissue evidence="3">Whole body</tissue>
    </source>
</reference>
<dbReference type="OrthoDB" id="6609842at2759"/>
<protein>
    <submittedName>
        <fullName evidence="3">Uncharacterized protein LOC112694116 isoform X1</fullName>
    </submittedName>
</protein>
<evidence type="ECO:0000256" key="1">
    <source>
        <dbReference type="SAM" id="MobiDB-lite"/>
    </source>
</evidence>
<dbReference type="Proteomes" id="UP000694846">
    <property type="component" value="Unplaced"/>
</dbReference>
<dbReference type="RefSeq" id="XP_025425276.1">
    <property type="nucleotide sequence ID" value="XM_025569491.1"/>
</dbReference>
<accession>A0A8B8GRP5</accession>
<name>A0A8B8GRP5_9HEMI</name>
<evidence type="ECO:0000313" key="3">
    <source>
        <dbReference type="RefSeq" id="XP_025425276.1"/>
    </source>
</evidence>
<dbReference type="AlphaFoldDB" id="A0A8B8GRP5"/>
<gene>
    <name evidence="3" type="primary">LOC112694116</name>
</gene>
<dbReference type="GeneID" id="112694116"/>